<protein>
    <submittedName>
        <fullName evidence="1">Uncharacterized protein</fullName>
    </submittedName>
</protein>
<sequence>MKLPNLLSTLGLASIITTLAVVDIPKPLDTFAYTSPSQSTSEGIGASNDVLIASGRSANFEDGIFSVRLPERGTLGQELDNFISANPSFNVESKEKWVSNIKVSSLSRGSISNGSVPITARWSVRLCWTNTFALKKCVGGWINKSEDFETSCSIGAQPRYLRCRMPGKVSELVREGSILVK</sequence>
<evidence type="ECO:0000313" key="2">
    <source>
        <dbReference type="Proteomes" id="UP000177870"/>
    </source>
</evidence>
<proteinExistence type="predicted"/>
<dbReference type="KEGG" id="mpro:BJP34_25780"/>
<dbReference type="Proteomes" id="UP000177870">
    <property type="component" value="Chromosome"/>
</dbReference>
<name>A0A1D8TXN0_9CYAN</name>
<dbReference type="EMBL" id="CP017599">
    <property type="protein sequence ID" value="AOX02398.1"/>
    <property type="molecule type" value="Genomic_DNA"/>
</dbReference>
<organism evidence="1 2">
    <name type="scientific">Moorena producens PAL-8-15-08-1</name>
    <dbReference type="NCBI Taxonomy" id="1458985"/>
    <lineage>
        <taxon>Bacteria</taxon>
        <taxon>Bacillati</taxon>
        <taxon>Cyanobacteriota</taxon>
        <taxon>Cyanophyceae</taxon>
        <taxon>Coleofasciculales</taxon>
        <taxon>Coleofasciculaceae</taxon>
        <taxon>Moorena</taxon>
    </lineage>
</organism>
<reference evidence="2" key="1">
    <citation type="submission" date="2016-10" db="EMBL/GenBank/DDBJ databases">
        <title>Comparative genomics uncovers the prolific and rare metabolic potential of the cyanobacterial genus Moorea.</title>
        <authorList>
            <person name="Leao T."/>
            <person name="Castelao G."/>
            <person name="Korobeynikov A."/>
            <person name="Monroe E.A."/>
            <person name="Podell S."/>
            <person name="Glukhov E."/>
            <person name="Allen E."/>
            <person name="Gerwick W.H."/>
            <person name="Gerwick L."/>
        </authorList>
    </citation>
    <scope>NUCLEOTIDE SEQUENCE [LARGE SCALE GENOMIC DNA]</scope>
    <source>
        <strain evidence="2">PAL-8-15-08-1</strain>
    </source>
</reference>
<gene>
    <name evidence="1" type="ORF">BJP34_25780</name>
</gene>
<dbReference type="OrthoDB" id="9881854at2"/>
<accession>A0A1D8TXN0</accession>
<evidence type="ECO:0000313" key="1">
    <source>
        <dbReference type="EMBL" id="AOX02398.1"/>
    </source>
</evidence>
<dbReference type="RefSeq" id="WP_070394807.1">
    <property type="nucleotide sequence ID" value="NZ_CP017599.1"/>
</dbReference>
<dbReference type="AlphaFoldDB" id="A0A1D8TXN0"/>